<evidence type="ECO:0000313" key="12">
    <source>
        <dbReference type="EMBL" id="KAK4245197.1"/>
    </source>
</evidence>
<dbReference type="Gene3D" id="1.20.1250.20">
    <property type="entry name" value="MFS general substrate transporter like domains"/>
    <property type="match status" value="1"/>
</dbReference>
<evidence type="ECO:0000256" key="2">
    <source>
        <dbReference type="ARBA" id="ARBA00010992"/>
    </source>
</evidence>
<feature type="region of interest" description="Disordered" evidence="9">
    <location>
        <begin position="520"/>
        <end position="549"/>
    </location>
</feature>
<keyword evidence="6 10" id="KW-0472">Membrane</keyword>
<keyword evidence="12" id="KW-0762">Sugar transport</keyword>
<dbReference type="InterPro" id="IPR050360">
    <property type="entry name" value="MFS_Sugar_Transporters"/>
</dbReference>
<dbReference type="EMBL" id="MU857708">
    <property type="protein sequence ID" value="KAK4245197.1"/>
    <property type="molecule type" value="Genomic_DNA"/>
</dbReference>
<dbReference type="PROSITE" id="PS00217">
    <property type="entry name" value="SUGAR_TRANSPORT_2"/>
    <property type="match status" value="1"/>
</dbReference>
<keyword evidence="5 10" id="KW-1133">Transmembrane helix</keyword>
<keyword evidence="3 8" id="KW-0813">Transport</keyword>
<gene>
    <name evidence="12" type="ORF">C7999DRAFT_16586</name>
</gene>
<evidence type="ECO:0000313" key="13">
    <source>
        <dbReference type="Proteomes" id="UP001303647"/>
    </source>
</evidence>
<protein>
    <submittedName>
        <fullName evidence="12">MFS sugar transporter-like protein</fullName>
    </submittedName>
</protein>
<dbReference type="GO" id="GO:0005351">
    <property type="term" value="F:carbohydrate:proton symporter activity"/>
    <property type="evidence" value="ECO:0007669"/>
    <property type="project" value="TreeGrafter"/>
</dbReference>
<dbReference type="InterPro" id="IPR005829">
    <property type="entry name" value="Sugar_transporter_CS"/>
</dbReference>
<evidence type="ECO:0000256" key="7">
    <source>
        <dbReference type="ARBA" id="ARBA00023180"/>
    </source>
</evidence>
<dbReference type="SUPFAM" id="SSF103473">
    <property type="entry name" value="MFS general substrate transporter"/>
    <property type="match status" value="1"/>
</dbReference>
<feature type="transmembrane region" description="Helical" evidence="10">
    <location>
        <begin position="423"/>
        <end position="441"/>
    </location>
</feature>
<feature type="transmembrane region" description="Helical" evidence="10">
    <location>
        <begin position="381"/>
        <end position="402"/>
    </location>
</feature>
<feature type="domain" description="Major facilitator superfamily (MFS) profile" evidence="11">
    <location>
        <begin position="10"/>
        <end position="470"/>
    </location>
</feature>
<feature type="transmembrane region" description="Helical" evidence="10">
    <location>
        <begin position="7"/>
        <end position="27"/>
    </location>
</feature>
<comment type="subcellular location">
    <subcellularLocation>
        <location evidence="1">Membrane</location>
        <topology evidence="1">Multi-pass membrane protein</topology>
    </subcellularLocation>
</comment>
<dbReference type="Pfam" id="PF00083">
    <property type="entry name" value="Sugar_tr"/>
    <property type="match status" value="1"/>
</dbReference>
<evidence type="ECO:0000256" key="5">
    <source>
        <dbReference type="ARBA" id="ARBA00022989"/>
    </source>
</evidence>
<feature type="transmembrane region" description="Helical" evidence="10">
    <location>
        <begin position="78"/>
        <end position="94"/>
    </location>
</feature>
<organism evidence="12 13">
    <name type="scientific">Corynascus novoguineensis</name>
    <dbReference type="NCBI Taxonomy" id="1126955"/>
    <lineage>
        <taxon>Eukaryota</taxon>
        <taxon>Fungi</taxon>
        <taxon>Dikarya</taxon>
        <taxon>Ascomycota</taxon>
        <taxon>Pezizomycotina</taxon>
        <taxon>Sordariomycetes</taxon>
        <taxon>Sordariomycetidae</taxon>
        <taxon>Sordariales</taxon>
        <taxon>Chaetomiaceae</taxon>
        <taxon>Corynascus</taxon>
    </lineage>
</organism>
<accession>A0AAN7CQ52</accession>
<feature type="transmembrane region" description="Helical" evidence="10">
    <location>
        <begin position="331"/>
        <end position="352"/>
    </location>
</feature>
<feature type="transmembrane region" description="Helical" evidence="10">
    <location>
        <begin position="100"/>
        <end position="125"/>
    </location>
</feature>
<dbReference type="CDD" id="cd17356">
    <property type="entry name" value="MFS_HXT"/>
    <property type="match status" value="1"/>
</dbReference>
<evidence type="ECO:0000256" key="3">
    <source>
        <dbReference type="ARBA" id="ARBA00022448"/>
    </source>
</evidence>
<feature type="transmembrane region" description="Helical" evidence="10">
    <location>
        <begin position="179"/>
        <end position="200"/>
    </location>
</feature>
<proteinExistence type="inferred from homology"/>
<feature type="compositionally biased region" description="Low complexity" evidence="9">
    <location>
        <begin position="520"/>
        <end position="534"/>
    </location>
</feature>
<dbReference type="FunFam" id="1.20.1250.20:FF:000026">
    <property type="entry name" value="MFS quinate transporter QutD"/>
    <property type="match status" value="1"/>
</dbReference>
<feature type="transmembrane region" description="Helical" evidence="10">
    <location>
        <begin position="266"/>
        <end position="289"/>
    </location>
</feature>
<keyword evidence="7" id="KW-0325">Glycoprotein</keyword>
<comment type="caution">
    <text evidence="12">The sequence shown here is derived from an EMBL/GenBank/DDBJ whole genome shotgun (WGS) entry which is preliminary data.</text>
</comment>
<feature type="transmembrane region" description="Helical" evidence="10">
    <location>
        <begin position="137"/>
        <end position="159"/>
    </location>
</feature>
<evidence type="ECO:0000256" key="4">
    <source>
        <dbReference type="ARBA" id="ARBA00022692"/>
    </source>
</evidence>
<dbReference type="NCBIfam" id="TIGR00879">
    <property type="entry name" value="SP"/>
    <property type="match status" value="1"/>
</dbReference>
<dbReference type="PROSITE" id="PS00216">
    <property type="entry name" value="SUGAR_TRANSPORT_1"/>
    <property type="match status" value="1"/>
</dbReference>
<evidence type="ECO:0000256" key="8">
    <source>
        <dbReference type="RuleBase" id="RU003346"/>
    </source>
</evidence>
<dbReference type="InterPro" id="IPR005828">
    <property type="entry name" value="MFS_sugar_transport-like"/>
</dbReference>
<dbReference type="GO" id="GO:0016020">
    <property type="term" value="C:membrane"/>
    <property type="evidence" value="ECO:0007669"/>
    <property type="project" value="UniProtKB-SubCell"/>
</dbReference>
<dbReference type="AlphaFoldDB" id="A0AAN7CQ52"/>
<evidence type="ECO:0000259" key="11">
    <source>
        <dbReference type="PROSITE" id="PS50850"/>
    </source>
</evidence>
<dbReference type="InterPro" id="IPR036259">
    <property type="entry name" value="MFS_trans_sf"/>
</dbReference>
<evidence type="ECO:0000256" key="9">
    <source>
        <dbReference type="SAM" id="MobiDB-lite"/>
    </source>
</evidence>
<dbReference type="InterPro" id="IPR003663">
    <property type="entry name" value="Sugar/inositol_transpt"/>
</dbReference>
<dbReference type="PROSITE" id="PS50850">
    <property type="entry name" value="MFS"/>
    <property type="match status" value="1"/>
</dbReference>
<dbReference type="PANTHER" id="PTHR48022:SF35">
    <property type="entry name" value="MAJOR FACILITATOR SUPERFAMILY (MFS) PROFILE DOMAIN-CONTAINING PROTEIN"/>
    <property type="match status" value="1"/>
</dbReference>
<feature type="transmembrane region" description="Helical" evidence="10">
    <location>
        <begin position="301"/>
        <end position="322"/>
    </location>
</feature>
<dbReference type="Proteomes" id="UP001303647">
    <property type="component" value="Unassembled WGS sequence"/>
</dbReference>
<comment type="similarity">
    <text evidence="2 8">Belongs to the major facilitator superfamily. Sugar transporter (TC 2.A.1.1) family.</text>
</comment>
<dbReference type="InterPro" id="IPR020846">
    <property type="entry name" value="MFS_dom"/>
</dbReference>
<dbReference type="PRINTS" id="PR00171">
    <property type="entry name" value="SUGRTRNSPORT"/>
</dbReference>
<keyword evidence="13" id="KW-1185">Reference proteome</keyword>
<reference evidence="12" key="1">
    <citation type="journal article" date="2023" name="Mol. Phylogenet. Evol.">
        <title>Genome-scale phylogeny and comparative genomics of the fungal order Sordariales.</title>
        <authorList>
            <person name="Hensen N."/>
            <person name="Bonometti L."/>
            <person name="Westerberg I."/>
            <person name="Brannstrom I.O."/>
            <person name="Guillou S."/>
            <person name="Cros-Aarteil S."/>
            <person name="Calhoun S."/>
            <person name="Haridas S."/>
            <person name="Kuo A."/>
            <person name="Mondo S."/>
            <person name="Pangilinan J."/>
            <person name="Riley R."/>
            <person name="LaButti K."/>
            <person name="Andreopoulos B."/>
            <person name="Lipzen A."/>
            <person name="Chen C."/>
            <person name="Yan M."/>
            <person name="Daum C."/>
            <person name="Ng V."/>
            <person name="Clum A."/>
            <person name="Steindorff A."/>
            <person name="Ohm R.A."/>
            <person name="Martin F."/>
            <person name="Silar P."/>
            <person name="Natvig D.O."/>
            <person name="Lalanne C."/>
            <person name="Gautier V."/>
            <person name="Ament-Velasquez S.L."/>
            <person name="Kruys A."/>
            <person name="Hutchinson M.I."/>
            <person name="Powell A.J."/>
            <person name="Barry K."/>
            <person name="Miller A.N."/>
            <person name="Grigoriev I.V."/>
            <person name="Debuchy R."/>
            <person name="Gladieux P."/>
            <person name="Hiltunen Thoren M."/>
            <person name="Johannesson H."/>
        </authorList>
    </citation>
    <scope>NUCLEOTIDE SEQUENCE</scope>
    <source>
        <strain evidence="12">CBS 359.72</strain>
    </source>
</reference>
<evidence type="ECO:0000256" key="10">
    <source>
        <dbReference type="SAM" id="Phobius"/>
    </source>
</evidence>
<sequence length="549" mass="59802">MWQASNVYAICGFAAIGGGLFGFDISSMSGVLGTQAYKRYFNNPVSYAQGGITAAMPAGSLVGSLGSSFIADKFSRKVALQFSCVLWIIGSILMAASQNVAMLCVGRVICGLCVGIASSIVPVYQSEIAPKEIRGRVVSLQQWAITWGILIQYFIQFGAAEGIGGGSKDPNQPTAAFRIPWGVQMVPAVILLIGLFFCPYSPRWLASKDRWDEAVKVLASLHGKGDVNHPKVLAQYQEIEEALKLEREQAQSSFRALVQPRILKRVALGMSIQMWSQLSGMNIMMYYIVYIMEGAQIASPLATASIQYVINVVLTLPAIIFLDKWGRRPSLILGSFGMMTWLFISGALQQYYGQPNTEETRTAQNSDISWIVSNNRPVSSAIVSCSYLFVATFATTWGPVSWTYPAEIFPSKVRAKAVSLSTAANWFWNTALAFAVPPLLWNISYKMYYIFGAFNGAAFVHMTLMAPETKGFTLEEMDEVFDSGRPAWKKHKKSSRLEELAREIEEGKLKVAVPVGGQGAAAADETATSSAAVETTEKKAEATATTANA</sequence>
<evidence type="ECO:0000256" key="1">
    <source>
        <dbReference type="ARBA" id="ARBA00004141"/>
    </source>
</evidence>
<name>A0AAN7CQ52_9PEZI</name>
<feature type="transmembrane region" description="Helical" evidence="10">
    <location>
        <begin position="47"/>
        <end position="71"/>
    </location>
</feature>
<evidence type="ECO:0000256" key="6">
    <source>
        <dbReference type="ARBA" id="ARBA00023136"/>
    </source>
</evidence>
<keyword evidence="4 10" id="KW-0812">Transmembrane</keyword>
<dbReference type="PANTHER" id="PTHR48022">
    <property type="entry name" value="PLASTIDIC GLUCOSE TRANSPORTER 4"/>
    <property type="match status" value="1"/>
</dbReference>
<reference evidence="12" key="2">
    <citation type="submission" date="2023-05" db="EMBL/GenBank/DDBJ databases">
        <authorList>
            <consortium name="Lawrence Berkeley National Laboratory"/>
            <person name="Steindorff A."/>
            <person name="Hensen N."/>
            <person name="Bonometti L."/>
            <person name="Westerberg I."/>
            <person name="Brannstrom I.O."/>
            <person name="Guillou S."/>
            <person name="Cros-Aarteil S."/>
            <person name="Calhoun S."/>
            <person name="Haridas S."/>
            <person name="Kuo A."/>
            <person name="Mondo S."/>
            <person name="Pangilinan J."/>
            <person name="Riley R."/>
            <person name="Labutti K."/>
            <person name="Andreopoulos B."/>
            <person name="Lipzen A."/>
            <person name="Chen C."/>
            <person name="Yanf M."/>
            <person name="Daum C."/>
            <person name="Ng V."/>
            <person name="Clum A."/>
            <person name="Ohm R."/>
            <person name="Martin F."/>
            <person name="Silar P."/>
            <person name="Natvig D."/>
            <person name="Lalanne C."/>
            <person name="Gautier V."/>
            <person name="Ament-Velasquez S.L."/>
            <person name="Kruys A."/>
            <person name="Hutchinson M.I."/>
            <person name="Powell A.J."/>
            <person name="Barry K."/>
            <person name="Miller A.N."/>
            <person name="Grigoriev I.V."/>
            <person name="Debuchy R."/>
            <person name="Gladieux P."/>
            <person name="Thoren M.H."/>
            <person name="Johannesson H."/>
        </authorList>
    </citation>
    <scope>NUCLEOTIDE SEQUENCE</scope>
    <source>
        <strain evidence="12">CBS 359.72</strain>
    </source>
</reference>